<feature type="domain" description="3-hydroxyisobutyrate dehydrogenase-like NAD-binding" evidence="6">
    <location>
        <begin position="167"/>
        <end position="286"/>
    </location>
</feature>
<dbReference type="GO" id="GO:0016616">
    <property type="term" value="F:oxidoreductase activity, acting on the CH-OH group of donors, NAD or NADP as acceptor"/>
    <property type="evidence" value="ECO:0007669"/>
    <property type="project" value="TreeGrafter"/>
</dbReference>
<feature type="active site" evidence="4">
    <location>
        <position position="173"/>
    </location>
</feature>
<accession>A0A917IFI0</accession>
<evidence type="ECO:0000256" key="3">
    <source>
        <dbReference type="ARBA" id="ARBA00023027"/>
    </source>
</evidence>
<dbReference type="RefSeq" id="WP_188756109.1">
    <property type="nucleotide sequence ID" value="NZ_BMJY01000007.1"/>
</dbReference>
<dbReference type="SUPFAM" id="SSF51735">
    <property type="entry name" value="NAD(P)-binding Rossmann-fold domains"/>
    <property type="match status" value="1"/>
</dbReference>
<proteinExistence type="inferred from homology"/>
<evidence type="ECO:0000259" key="6">
    <source>
        <dbReference type="Pfam" id="PF14833"/>
    </source>
</evidence>
<dbReference type="Pfam" id="PF03446">
    <property type="entry name" value="NAD_binding_2"/>
    <property type="match status" value="1"/>
</dbReference>
<dbReference type="InterPro" id="IPR013328">
    <property type="entry name" value="6PGD_dom2"/>
</dbReference>
<dbReference type="InterPro" id="IPR008927">
    <property type="entry name" value="6-PGluconate_DH-like_C_sf"/>
</dbReference>
<dbReference type="SUPFAM" id="SSF48179">
    <property type="entry name" value="6-phosphogluconate dehydrogenase C-terminal domain-like"/>
    <property type="match status" value="1"/>
</dbReference>
<protein>
    <submittedName>
        <fullName evidence="7">Oxidoreductase</fullName>
    </submittedName>
</protein>
<reference evidence="7" key="1">
    <citation type="journal article" date="2014" name="Int. J. Syst. Evol. Microbiol.">
        <title>Complete genome sequence of Corynebacterium casei LMG S-19264T (=DSM 44701T), isolated from a smear-ripened cheese.</title>
        <authorList>
            <consortium name="US DOE Joint Genome Institute (JGI-PGF)"/>
            <person name="Walter F."/>
            <person name="Albersmeier A."/>
            <person name="Kalinowski J."/>
            <person name="Ruckert C."/>
        </authorList>
    </citation>
    <scope>NUCLEOTIDE SEQUENCE</scope>
    <source>
        <strain evidence="7">CGMCC 1.15794</strain>
    </source>
</reference>
<keyword evidence="3" id="KW-0520">NAD</keyword>
<comment type="similarity">
    <text evidence="1">Belongs to the HIBADH-related family.</text>
</comment>
<keyword evidence="8" id="KW-1185">Reference proteome</keyword>
<dbReference type="InterPro" id="IPR002204">
    <property type="entry name" value="3-OH-isobutyrate_DH-rel_CS"/>
</dbReference>
<dbReference type="PROSITE" id="PS00895">
    <property type="entry name" value="3_HYDROXYISOBUT_DH"/>
    <property type="match status" value="1"/>
</dbReference>
<reference evidence="7" key="2">
    <citation type="submission" date="2020-09" db="EMBL/GenBank/DDBJ databases">
        <authorList>
            <person name="Sun Q."/>
            <person name="Zhou Y."/>
        </authorList>
    </citation>
    <scope>NUCLEOTIDE SEQUENCE</scope>
    <source>
        <strain evidence="7">CGMCC 1.15794</strain>
    </source>
</reference>
<dbReference type="InterPro" id="IPR029154">
    <property type="entry name" value="HIBADH-like_NADP-bd"/>
</dbReference>
<feature type="domain" description="6-phosphogluconate dehydrogenase NADP-binding" evidence="5">
    <location>
        <begin position="3"/>
        <end position="162"/>
    </location>
</feature>
<evidence type="ECO:0000313" key="8">
    <source>
        <dbReference type="Proteomes" id="UP000657592"/>
    </source>
</evidence>
<dbReference type="PIRSF" id="PIRSF000103">
    <property type="entry name" value="HIBADH"/>
    <property type="match status" value="1"/>
</dbReference>
<evidence type="ECO:0000256" key="1">
    <source>
        <dbReference type="ARBA" id="ARBA00009080"/>
    </source>
</evidence>
<dbReference type="GO" id="GO:0050661">
    <property type="term" value="F:NADP binding"/>
    <property type="evidence" value="ECO:0007669"/>
    <property type="project" value="InterPro"/>
</dbReference>
<evidence type="ECO:0000313" key="7">
    <source>
        <dbReference type="EMBL" id="GGH44781.1"/>
    </source>
</evidence>
<organism evidence="7 8">
    <name type="scientific">Microbacterium album</name>
    <dbReference type="NCBI Taxonomy" id="2053191"/>
    <lineage>
        <taxon>Bacteria</taxon>
        <taxon>Bacillati</taxon>
        <taxon>Actinomycetota</taxon>
        <taxon>Actinomycetes</taxon>
        <taxon>Micrococcales</taxon>
        <taxon>Microbacteriaceae</taxon>
        <taxon>Microbacterium</taxon>
    </lineage>
</organism>
<gene>
    <name evidence="7" type="ORF">GCM10010921_19690</name>
</gene>
<dbReference type="Gene3D" id="3.40.50.720">
    <property type="entry name" value="NAD(P)-binding Rossmann-like Domain"/>
    <property type="match status" value="1"/>
</dbReference>
<dbReference type="InterPro" id="IPR006115">
    <property type="entry name" value="6PGDH_NADP-bd"/>
</dbReference>
<evidence type="ECO:0000256" key="2">
    <source>
        <dbReference type="ARBA" id="ARBA00023002"/>
    </source>
</evidence>
<dbReference type="Proteomes" id="UP000657592">
    <property type="component" value="Unassembled WGS sequence"/>
</dbReference>
<evidence type="ECO:0000259" key="5">
    <source>
        <dbReference type="Pfam" id="PF03446"/>
    </source>
</evidence>
<sequence>METVGFVGLGTMGDPMSSNIAAAGYDLRLYDAAPGRAAELAARIGATAVDEPEGLAECGVVVLMLPTSAIVRSVLLTDEGGLRIPFAPGTVVVDMSSSDPNETVETGKALAAHGVAMVDAPVSGAKERAAAGTLAIMLGADDDAAAERAIPVIDTMSHSIYRTGRLGTGHAMKALNNYVAGAAFVAASEALVAGERFGLDPKLMVDVFNDSTGQSFTTTHVLGPHVVERRFASGFALALLTKDVRIARDLERSVEHEAPVCEAVTDSLQRALDELGPVDHTQAYEYWEKR</sequence>
<dbReference type="GO" id="GO:0051287">
    <property type="term" value="F:NAD binding"/>
    <property type="evidence" value="ECO:0007669"/>
    <property type="project" value="InterPro"/>
</dbReference>
<evidence type="ECO:0000256" key="4">
    <source>
        <dbReference type="PIRSR" id="PIRSR000103-1"/>
    </source>
</evidence>
<dbReference type="AlphaFoldDB" id="A0A917IFI0"/>
<dbReference type="InterPro" id="IPR015815">
    <property type="entry name" value="HIBADH-related"/>
</dbReference>
<name>A0A917IFI0_9MICO</name>
<dbReference type="GO" id="GO:0016054">
    <property type="term" value="P:organic acid catabolic process"/>
    <property type="evidence" value="ECO:0007669"/>
    <property type="project" value="UniProtKB-ARBA"/>
</dbReference>
<comment type="caution">
    <text evidence="7">The sequence shown here is derived from an EMBL/GenBank/DDBJ whole genome shotgun (WGS) entry which is preliminary data.</text>
</comment>
<dbReference type="EMBL" id="BMJY01000007">
    <property type="protein sequence ID" value="GGH44781.1"/>
    <property type="molecule type" value="Genomic_DNA"/>
</dbReference>
<dbReference type="Pfam" id="PF14833">
    <property type="entry name" value="NAD_binding_11"/>
    <property type="match status" value="1"/>
</dbReference>
<dbReference type="Gene3D" id="1.10.1040.10">
    <property type="entry name" value="N-(1-d-carboxylethyl)-l-norvaline Dehydrogenase, domain 2"/>
    <property type="match status" value="1"/>
</dbReference>
<dbReference type="PANTHER" id="PTHR22981:SF7">
    <property type="entry name" value="3-HYDROXYISOBUTYRATE DEHYDROGENASE, MITOCHONDRIAL"/>
    <property type="match status" value="1"/>
</dbReference>
<keyword evidence="2" id="KW-0560">Oxidoreductase</keyword>
<dbReference type="InterPro" id="IPR036291">
    <property type="entry name" value="NAD(P)-bd_dom_sf"/>
</dbReference>
<dbReference type="PANTHER" id="PTHR22981">
    <property type="entry name" value="3-HYDROXYISOBUTYRATE DEHYDROGENASE-RELATED"/>
    <property type="match status" value="1"/>
</dbReference>